<keyword evidence="4" id="KW-0067">ATP-binding</keyword>
<comment type="caution">
    <text evidence="7">The sequence shown here is derived from an EMBL/GenBank/DDBJ whole genome shotgun (WGS) entry which is preliminary data.</text>
</comment>
<evidence type="ECO:0008006" key="8">
    <source>
        <dbReference type="Google" id="ProtNLM"/>
    </source>
</evidence>
<dbReference type="GO" id="GO:0008270">
    <property type="term" value="F:zinc ion binding"/>
    <property type="evidence" value="ECO:0007669"/>
    <property type="project" value="InterPro"/>
</dbReference>
<dbReference type="Pfam" id="PF00586">
    <property type="entry name" value="AIRS"/>
    <property type="match status" value="1"/>
</dbReference>
<dbReference type="Gene3D" id="3.30.1280.10">
    <property type="entry name" value="Phosphoribosylformylglycinamidine synthase subunit PurS"/>
    <property type="match status" value="1"/>
</dbReference>
<feature type="domain" description="Phosphoribosylformylglycinamidine synthase linker" evidence="6">
    <location>
        <begin position="214"/>
        <end position="271"/>
    </location>
</feature>
<dbReference type="InterPro" id="IPR011032">
    <property type="entry name" value="GroES-like_sf"/>
</dbReference>
<reference evidence="7" key="1">
    <citation type="journal article" date="2015" name="Nature">
        <title>Complex archaea that bridge the gap between prokaryotes and eukaryotes.</title>
        <authorList>
            <person name="Spang A."/>
            <person name="Saw J.H."/>
            <person name="Jorgensen S.L."/>
            <person name="Zaremba-Niedzwiedzka K."/>
            <person name="Martijn J."/>
            <person name="Lind A.E."/>
            <person name="van Eijk R."/>
            <person name="Schleper C."/>
            <person name="Guy L."/>
            <person name="Ettema T.J."/>
        </authorList>
    </citation>
    <scope>NUCLEOTIDE SEQUENCE</scope>
</reference>
<dbReference type="InterPro" id="IPR041609">
    <property type="entry name" value="PurL_linker"/>
</dbReference>
<dbReference type="PROSITE" id="PS00059">
    <property type="entry name" value="ADH_ZINC"/>
    <property type="match status" value="1"/>
</dbReference>
<dbReference type="Pfam" id="PF18072">
    <property type="entry name" value="FGAR-AT_linker"/>
    <property type="match status" value="1"/>
</dbReference>
<sequence>MKLKDGHFPAFDTYPCTLGHEGVGTVVEVGENVKLEGIIDAFGKNLAKKLQEYFGITIQEPIKTIYYTVDGDLKKEEIKMIVEAIFQKSTKRISVNKPLIQDFSVAVWWGPKPGVKDNEGEVAKDIIEFLLGRKIRNVCVSSLLYFKEELNKSVLDKIISSIANPNIEEWDVILKEDWDSEKGIGPKISEVKIEREPGFKYIKMDVPDKELLSLSEQNNWALSIEDLRYIRRYFYQDTDFQEKRRNLGIDIHPTDVEVECLAQALSDHCAHRTFHGKFYYKDSEIGKLRIIDDPFKIFIQYPTEEIAKENHWVVSVLKDNAGAIFLDEKGDYVFCIKGETHNSPSNKEPYGGSYTGIAGVFRDVLAFGRGTKIIFGLYGFVVGPRDYSGNLIPEIHPRQLLDGVVAGVRDGGNKHGVPTIFGNVFFDKSYIGKSLVYVATA</sequence>
<dbReference type="PANTHER" id="PTHR43555:SF1">
    <property type="entry name" value="PHOSPHORIBOSYLFORMYLGLYCINAMIDINE SYNTHASE SUBUNIT PURL"/>
    <property type="match status" value="1"/>
</dbReference>
<evidence type="ECO:0000313" key="7">
    <source>
        <dbReference type="EMBL" id="KKK94430.1"/>
    </source>
</evidence>
<dbReference type="EMBL" id="LAZR01047347">
    <property type="protein sequence ID" value="KKK94430.1"/>
    <property type="molecule type" value="Genomic_DNA"/>
</dbReference>
<dbReference type="GO" id="GO:0005524">
    <property type="term" value="F:ATP binding"/>
    <property type="evidence" value="ECO:0007669"/>
    <property type="project" value="UniProtKB-KW"/>
</dbReference>
<dbReference type="InterPro" id="IPR016188">
    <property type="entry name" value="PurM-like_N"/>
</dbReference>
<feature type="non-terminal residue" evidence="7">
    <location>
        <position position="1"/>
    </location>
</feature>
<dbReference type="AlphaFoldDB" id="A0A0F9A8F0"/>
<dbReference type="GO" id="GO:0006189">
    <property type="term" value="P:'de novo' IMP biosynthetic process"/>
    <property type="evidence" value="ECO:0007669"/>
    <property type="project" value="InterPro"/>
</dbReference>
<dbReference type="InterPro" id="IPR010074">
    <property type="entry name" value="PRibForGlyAmidine_synth_PurL"/>
</dbReference>
<dbReference type="GO" id="GO:0004642">
    <property type="term" value="F:phosphoribosylformylglycinamidine synthase activity"/>
    <property type="evidence" value="ECO:0007669"/>
    <property type="project" value="InterPro"/>
</dbReference>
<dbReference type="InterPro" id="IPR036921">
    <property type="entry name" value="PurM-like_N_sf"/>
</dbReference>
<protein>
    <recommendedName>
        <fullName evidence="8">Phosphoribosylformylglycinamidine synthase</fullName>
    </recommendedName>
</protein>
<evidence type="ECO:0000259" key="5">
    <source>
        <dbReference type="Pfam" id="PF00586"/>
    </source>
</evidence>
<dbReference type="SUPFAM" id="SSF55326">
    <property type="entry name" value="PurM N-terminal domain-like"/>
    <property type="match status" value="1"/>
</dbReference>
<dbReference type="InterPro" id="IPR002328">
    <property type="entry name" value="ADH_Zn_CS"/>
</dbReference>
<feature type="non-terminal residue" evidence="7">
    <location>
        <position position="441"/>
    </location>
</feature>
<evidence type="ECO:0000256" key="4">
    <source>
        <dbReference type="ARBA" id="ARBA00022840"/>
    </source>
</evidence>
<proteinExistence type="predicted"/>
<dbReference type="Gene3D" id="3.90.180.10">
    <property type="entry name" value="Medium-chain alcohol dehydrogenases, catalytic domain"/>
    <property type="match status" value="1"/>
</dbReference>
<keyword evidence="3" id="KW-0658">Purine biosynthesis</keyword>
<evidence type="ECO:0000256" key="1">
    <source>
        <dbReference type="ARBA" id="ARBA00022598"/>
    </source>
</evidence>
<feature type="domain" description="PurM-like N-terminal" evidence="5">
    <location>
        <begin position="319"/>
        <end position="436"/>
    </location>
</feature>
<gene>
    <name evidence="7" type="ORF">LCGC14_2682940</name>
</gene>
<evidence type="ECO:0000256" key="3">
    <source>
        <dbReference type="ARBA" id="ARBA00022755"/>
    </source>
</evidence>
<keyword evidence="2" id="KW-0547">Nucleotide-binding</keyword>
<organism evidence="7">
    <name type="scientific">marine sediment metagenome</name>
    <dbReference type="NCBI Taxonomy" id="412755"/>
    <lineage>
        <taxon>unclassified sequences</taxon>
        <taxon>metagenomes</taxon>
        <taxon>ecological metagenomes</taxon>
    </lineage>
</organism>
<accession>A0A0F9A8F0</accession>
<keyword evidence="1" id="KW-0436">Ligase</keyword>
<dbReference type="InterPro" id="IPR036604">
    <property type="entry name" value="PurS-like_sf"/>
</dbReference>
<dbReference type="Gene3D" id="3.30.1330.10">
    <property type="entry name" value="PurM-like, N-terminal domain"/>
    <property type="match status" value="1"/>
</dbReference>
<dbReference type="PANTHER" id="PTHR43555">
    <property type="entry name" value="PHOSPHORIBOSYLFORMYLGLYCINAMIDINE SYNTHASE SUBUNIT PURL"/>
    <property type="match status" value="1"/>
</dbReference>
<dbReference type="SUPFAM" id="SSF50129">
    <property type="entry name" value="GroES-like"/>
    <property type="match status" value="1"/>
</dbReference>
<name>A0A0F9A8F0_9ZZZZ</name>
<dbReference type="GO" id="GO:0016491">
    <property type="term" value="F:oxidoreductase activity"/>
    <property type="evidence" value="ECO:0007669"/>
    <property type="project" value="InterPro"/>
</dbReference>
<evidence type="ECO:0000256" key="2">
    <source>
        <dbReference type="ARBA" id="ARBA00022741"/>
    </source>
</evidence>
<evidence type="ECO:0000259" key="6">
    <source>
        <dbReference type="Pfam" id="PF18072"/>
    </source>
</evidence>